<dbReference type="GO" id="GO:0016757">
    <property type="term" value="F:glycosyltransferase activity"/>
    <property type="evidence" value="ECO:0007669"/>
    <property type="project" value="UniProtKB-KW"/>
</dbReference>
<feature type="transmembrane region" description="Helical" evidence="9">
    <location>
        <begin position="265"/>
        <end position="291"/>
    </location>
</feature>
<keyword evidence="5 9" id="KW-0812">Transmembrane</keyword>
<comment type="subcellular location">
    <subcellularLocation>
        <location evidence="1">Cell membrane</location>
        <topology evidence="1">Multi-pass membrane protein</topology>
    </subcellularLocation>
</comment>
<dbReference type="OrthoDB" id="9807778at2"/>
<accession>A0A1I2AX84</accession>
<dbReference type="STRING" id="662367.SAMN05216167_114118"/>
<keyword evidence="4 11" id="KW-0808">Transferase</keyword>
<organism evidence="11 12">
    <name type="scientific">Spirosoma endophyticum</name>
    <dbReference type="NCBI Taxonomy" id="662367"/>
    <lineage>
        <taxon>Bacteria</taxon>
        <taxon>Pseudomonadati</taxon>
        <taxon>Bacteroidota</taxon>
        <taxon>Cytophagia</taxon>
        <taxon>Cytophagales</taxon>
        <taxon>Cytophagaceae</taxon>
        <taxon>Spirosoma</taxon>
    </lineage>
</organism>
<evidence type="ECO:0000313" key="12">
    <source>
        <dbReference type="Proteomes" id="UP000198598"/>
    </source>
</evidence>
<evidence type="ECO:0000256" key="5">
    <source>
        <dbReference type="ARBA" id="ARBA00022692"/>
    </source>
</evidence>
<keyword evidence="7 9" id="KW-0472">Membrane</keyword>
<evidence type="ECO:0000256" key="7">
    <source>
        <dbReference type="ARBA" id="ARBA00023136"/>
    </source>
</evidence>
<keyword evidence="2" id="KW-1003">Cell membrane</keyword>
<evidence type="ECO:0000313" key="11">
    <source>
        <dbReference type="EMBL" id="SFE48571.1"/>
    </source>
</evidence>
<evidence type="ECO:0000256" key="6">
    <source>
        <dbReference type="ARBA" id="ARBA00022989"/>
    </source>
</evidence>
<feature type="domain" description="Glycosyltransferase 2-like" evidence="10">
    <location>
        <begin position="7"/>
        <end position="169"/>
    </location>
</feature>
<dbReference type="Gene3D" id="3.90.550.10">
    <property type="entry name" value="Spore Coat Polysaccharide Biosynthesis Protein SpsA, Chain A"/>
    <property type="match status" value="1"/>
</dbReference>
<evidence type="ECO:0000256" key="4">
    <source>
        <dbReference type="ARBA" id="ARBA00022679"/>
    </source>
</evidence>
<sequence>MYPIYTSVIIPCYNEQQVIEESYLRLTKVMQANFQRYELIFINDGSKDNTLPILSGLAKKDANLKILSFSRNFGHQPAVSAGLAQCSGELAIIIDADLQDPPELIPAMVALQIKEACNVVYAVRQSRQGETVFKKITAKLFYRTINYLSEVPLPLDTGDFRLIDRKVIDAFNRLPERNKYIRGLITWVGFKQVPISYERSERFAGETKYSLGKMLRFARTSLLYFSNKPLRIASSLGVVAVLIGLILTLWVFYVKIFKPNELVHGWSSILIIVIFFGGVQMLTIGILGEYLSSIFNEIKGRPEFIIDDVVNLTPDSSTKLDKLESPTALVSPKAIPSSLLSNS</sequence>
<dbReference type="PANTHER" id="PTHR48090:SF1">
    <property type="entry name" value="PROPHAGE BACTOPRENOL GLUCOSYL TRANSFERASE HOMOLOG"/>
    <property type="match status" value="1"/>
</dbReference>
<dbReference type="InterPro" id="IPR029044">
    <property type="entry name" value="Nucleotide-diphossugar_trans"/>
</dbReference>
<proteinExistence type="inferred from homology"/>
<dbReference type="SUPFAM" id="SSF53448">
    <property type="entry name" value="Nucleotide-diphospho-sugar transferases"/>
    <property type="match status" value="1"/>
</dbReference>
<evidence type="ECO:0000259" key="10">
    <source>
        <dbReference type="Pfam" id="PF00535"/>
    </source>
</evidence>
<name>A0A1I2AX84_9BACT</name>
<evidence type="ECO:0000256" key="8">
    <source>
        <dbReference type="ARBA" id="ARBA00038152"/>
    </source>
</evidence>
<comment type="similarity">
    <text evidence="8">Belongs to the glycosyltransferase 2 family. GtrB subfamily.</text>
</comment>
<dbReference type="PANTHER" id="PTHR48090">
    <property type="entry name" value="UNDECAPRENYL-PHOSPHATE 4-DEOXY-4-FORMAMIDO-L-ARABINOSE TRANSFERASE-RELATED"/>
    <property type="match status" value="1"/>
</dbReference>
<dbReference type="Proteomes" id="UP000198598">
    <property type="component" value="Unassembled WGS sequence"/>
</dbReference>
<protein>
    <submittedName>
        <fullName evidence="11">Dolichol-phosphate mannosyltransferase</fullName>
    </submittedName>
</protein>
<dbReference type="GO" id="GO:0005886">
    <property type="term" value="C:plasma membrane"/>
    <property type="evidence" value="ECO:0007669"/>
    <property type="project" value="UniProtKB-SubCell"/>
</dbReference>
<dbReference type="EMBL" id="FOLQ01000014">
    <property type="protein sequence ID" value="SFE48571.1"/>
    <property type="molecule type" value="Genomic_DNA"/>
</dbReference>
<dbReference type="CDD" id="cd04187">
    <property type="entry name" value="DPM1_like_bac"/>
    <property type="match status" value="1"/>
</dbReference>
<evidence type="ECO:0000256" key="2">
    <source>
        <dbReference type="ARBA" id="ARBA00022475"/>
    </source>
</evidence>
<feature type="transmembrane region" description="Helical" evidence="9">
    <location>
        <begin position="232"/>
        <end position="253"/>
    </location>
</feature>
<evidence type="ECO:0000256" key="1">
    <source>
        <dbReference type="ARBA" id="ARBA00004651"/>
    </source>
</evidence>
<dbReference type="Pfam" id="PF00535">
    <property type="entry name" value="Glycos_transf_2"/>
    <property type="match status" value="1"/>
</dbReference>
<keyword evidence="6 9" id="KW-1133">Transmembrane helix</keyword>
<reference evidence="11 12" key="1">
    <citation type="submission" date="2016-10" db="EMBL/GenBank/DDBJ databases">
        <authorList>
            <person name="de Groot N.N."/>
        </authorList>
    </citation>
    <scope>NUCLEOTIDE SEQUENCE [LARGE SCALE GENOMIC DNA]</scope>
    <source>
        <strain evidence="11 12">DSM 26130</strain>
    </source>
</reference>
<evidence type="ECO:0000256" key="9">
    <source>
        <dbReference type="SAM" id="Phobius"/>
    </source>
</evidence>
<keyword evidence="3 11" id="KW-0328">Glycosyltransferase</keyword>
<gene>
    <name evidence="11" type="ORF">SAMN05216167_114118</name>
</gene>
<dbReference type="RefSeq" id="WP_093831750.1">
    <property type="nucleotide sequence ID" value="NZ_FOLQ01000014.1"/>
</dbReference>
<dbReference type="InterPro" id="IPR050256">
    <property type="entry name" value="Glycosyltransferase_2"/>
</dbReference>
<dbReference type="FunFam" id="3.90.550.10:FF:000079">
    <property type="entry name" value="Probable glycosyl transferase"/>
    <property type="match status" value="1"/>
</dbReference>
<evidence type="ECO:0000256" key="3">
    <source>
        <dbReference type="ARBA" id="ARBA00022676"/>
    </source>
</evidence>
<dbReference type="InterPro" id="IPR001173">
    <property type="entry name" value="Glyco_trans_2-like"/>
</dbReference>
<keyword evidence="12" id="KW-1185">Reference proteome</keyword>
<dbReference type="AlphaFoldDB" id="A0A1I2AX84"/>